<protein>
    <recommendedName>
        <fullName evidence="3">Zn(2)-C6 fungal-type domain-containing protein</fullName>
    </recommendedName>
</protein>
<keyword evidence="1" id="KW-0479">Metal-binding</keyword>
<dbReference type="Gene3D" id="4.10.240.10">
    <property type="entry name" value="Zn(2)-C6 fungal-type DNA-binding domain"/>
    <property type="match status" value="1"/>
</dbReference>
<dbReference type="Pfam" id="PF00172">
    <property type="entry name" value="Zn_clus"/>
    <property type="match status" value="1"/>
</dbReference>
<dbReference type="GO" id="GO:0003677">
    <property type="term" value="F:DNA binding"/>
    <property type="evidence" value="ECO:0007669"/>
    <property type="project" value="InterPro"/>
</dbReference>
<dbReference type="SUPFAM" id="SSF57701">
    <property type="entry name" value="Zn2/Cys6 DNA-binding domain"/>
    <property type="match status" value="1"/>
</dbReference>
<dbReference type="AlphaFoldDB" id="A0A9P5L4H4"/>
<proteinExistence type="predicted"/>
<dbReference type="Pfam" id="PF04082">
    <property type="entry name" value="Fungal_trans"/>
    <property type="match status" value="1"/>
</dbReference>
<evidence type="ECO:0000313" key="5">
    <source>
        <dbReference type="Proteomes" id="UP000722485"/>
    </source>
</evidence>
<reference evidence="4" key="1">
    <citation type="submission" date="2020-03" db="EMBL/GenBank/DDBJ databases">
        <title>Draft Genome Sequence of Cylindrodendrum hubeiense.</title>
        <authorList>
            <person name="Buettner E."/>
            <person name="Kellner H."/>
        </authorList>
    </citation>
    <scope>NUCLEOTIDE SEQUENCE</scope>
    <source>
        <strain evidence="4">IHI 201604</strain>
    </source>
</reference>
<accession>A0A9P5L4H4</accession>
<dbReference type="EMBL" id="JAANBB010000374">
    <property type="protein sequence ID" value="KAF7543332.1"/>
    <property type="molecule type" value="Genomic_DNA"/>
</dbReference>
<dbReference type="PROSITE" id="PS50048">
    <property type="entry name" value="ZN2_CY6_FUNGAL_2"/>
    <property type="match status" value="1"/>
</dbReference>
<dbReference type="GO" id="GO:0006351">
    <property type="term" value="P:DNA-templated transcription"/>
    <property type="evidence" value="ECO:0007669"/>
    <property type="project" value="InterPro"/>
</dbReference>
<dbReference type="InterPro" id="IPR050797">
    <property type="entry name" value="Carb_Metab_Trans_Reg"/>
</dbReference>
<dbReference type="CDD" id="cd00067">
    <property type="entry name" value="GAL4"/>
    <property type="match status" value="1"/>
</dbReference>
<dbReference type="CDD" id="cd12148">
    <property type="entry name" value="fungal_TF_MHR"/>
    <property type="match status" value="1"/>
</dbReference>
<evidence type="ECO:0000256" key="1">
    <source>
        <dbReference type="ARBA" id="ARBA00022723"/>
    </source>
</evidence>
<dbReference type="GO" id="GO:0000981">
    <property type="term" value="F:DNA-binding transcription factor activity, RNA polymerase II-specific"/>
    <property type="evidence" value="ECO:0007669"/>
    <property type="project" value="InterPro"/>
</dbReference>
<keyword evidence="2" id="KW-0539">Nucleus</keyword>
<dbReference type="GO" id="GO:0008270">
    <property type="term" value="F:zinc ion binding"/>
    <property type="evidence" value="ECO:0007669"/>
    <property type="project" value="InterPro"/>
</dbReference>
<dbReference type="PROSITE" id="PS00463">
    <property type="entry name" value="ZN2_CY6_FUNGAL_1"/>
    <property type="match status" value="1"/>
</dbReference>
<dbReference type="PANTHER" id="PTHR31668:SF19">
    <property type="entry name" value="ZN(2)-C6 FUNGAL-TYPE DOMAIN-CONTAINING PROTEIN-RELATED"/>
    <property type="match status" value="1"/>
</dbReference>
<comment type="caution">
    <text evidence="4">The sequence shown here is derived from an EMBL/GenBank/DDBJ whole genome shotgun (WGS) entry which is preliminary data.</text>
</comment>
<dbReference type="PANTHER" id="PTHR31668">
    <property type="entry name" value="GLUCOSE TRANSPORT TRANSCRIPTION REGULATOR RGT1-RELATED-RELATED"/>
    <property type="match status" value="1"/>
</dbReference>
<feature type="domain" description="Zn(2)-C6 fungal-type" evidence="3">
    <location>
        <begin position="12"/>
        <end position="41"/>
    </location>
</feature>
<dbReference type="SMART" id="SM00066">
    <property type="entry name" value="GAL4"/>
    <property type="match status" value="1"/>
</dbReference>
<evidence type="ECO:0000259" key="3">
    <source>
        <dbReference type="PROSITE" id="PS50048"/>
    </source>
</evidence>
<organism evidence="4 5">
    <name type="scientific">Cylindrodendrum hubeiense</name>
    <dbReference type="NCBI Taxonomy" id="595255"/>
    <lineage>
        <taxon>Eukaryota</taxon>
        <taxon>Fungi</taxon>
        <taxon>Dikarya</taxon>
        <taxon>Ascomycota</taxon>
        <taxon>Pezizomycotina</taxon>
        <taxon>Sordariomycetes</taxon>
        <taxon>Hypocreomycetidae</taxon>
        <taxon>Hypocreales</taxon>
        <taxon>Nectriaceae</taxon>
        <taxon>Cylindrodendrum</taxon>
    </lineage>
</organism>
<name>A0A9P5L4H4_9HYPO</name>
<dbReference type="Proteomes" id="UP000722485">
    <property type="component" value="Unassembled WGS sequence"/>
</dbReference>
<keyword evidence="5" id="KW-1185">Reference proteome</keyword>
<dbReference type="OrthoDB" id="4132249at2759"/>
<evidence type="ECO:0000256" key="2">
    <source>
        <dbReference type="ARBA" id="ARBA00023242"/>
    </source>
</evidence>
<dbReference type="SMART" id="SM00906">
    <property type="entry name" value="Fungal_trans"/>
    <property type="match status" value="1"/>
</dbReference>
<dbReference type="InterPro" id="IPR007219">
    <property type="entry name" value="XnlR_reg_dom"/>
</dbReference>
<dbReference type="InterPro" id="IPR001138">
    <property type="entry name" value="Zn2Cys6_DnaBD"/>
</dbReference>
<dbReference type="InterPro" id="IPR036864">
    <property type="entry name" value="Zn2-C6_fun-type_DNA-bd_sf"/>
</dbReference>
<evidence type="ECO:0000313" key="4">
    <source>
        <dbReference type="EMBL" id="KAF7543332.1"/>
    </source>
</evidence>
<gene>
    <name evidence="4" type="ORF">G7Z17_g10823</name>
</gene>
<sequence>MPGDPVQQPQQACDNCRCRKLKCDRGSPCKLCVAASLRCQYLHVIRRKGRRRGIGRRLSQLKQGQTELDKNYFQVTTVNLPPQAGGNATGGHTVGNHTIRNHEPPHADTAHYGISPATSTETEDVVPQQASLTQSVSFLDCLQPDLAAESRQLCLSLVAHIKVFLKHIFPIMPVIDGDEILADAARLNELPPPRYTLIVAICAATRTQLKLDYEKNSSGEGPGADIPKEPPLTEGLLLGIAENLIRQFNPIDDYTLDSVLSSYFIGTGHGNLNNNRRSGFYLNQAISLAQALNLTCEAGYLDLCERERETRRRIFWLLFVTERTFSLQHRRPVMLRTRVPKPRVVDSDCPTVMHDFLNHIRVFDVLPCSLYDWDRQDDEYQSEEVSLQNKINTKLCTMQVDNSFIESQRFDTLITQQWLRVSMWRLAFGTKPSMEHSREIHLPLGLPIDAGTMVMAGLYSVGQVSMDCHGIGMEQKLFDIGTGLADTAQLQGRSFSSLDIGPRDLLSAIVKSLSRIRGGESFLLPKLLKHSEHILCHVDPAAHIDLHGSNNHAAAEQQDWRLLEDLSVLTDTTDKISWEFLDNAGCMEPTAPYIPSFCEYLNLEDA</sequence>